<dbReference type="CDD" id="cd17905">
    <property type="entry name" value="CheC-like"/>
    <property type="match status" value="1"/>
</dbReference>
<dbReference type="InterPro" id="IPR050992">
    <property type="entry name" value="CheZ_family_phosphatases"/>
</dbReference>
<dbReference type="PANTHER" id="PTHR43693">
    <property type="entry name" value="PROTEIN PHOSPHATASE CHEZ"/>
    <property type="match status" value="1"/>
</dbReference>
<dbReference type="SUPFAM" id="SSF103039">
    <property type="entry name" value="CheC-like"/>
    <property type="match status" value="1"/>
</dbReference>
<dbReference type="AlphaFoldDB" id="A0A1Y2T441"/>
<dbReference type="Pfam" id="PF04509">
    <property type="entry name" value="CheC"/>
    <property type="match status" value="1"/>
</dbReference>
<dbReference type="Gene3D" id="3.40.1550.10">
    <property type="entry name" value="CheC-like"/>
    <property type="match status" value="1"/>
</dbReference>
<dbReference type="EMBL" id="LWLV01001614">
    <property type="protein sequence ID" value="OTA40504.1"/>
    <property type="molecule type" value="Genomic_DNA"/>
</dbReference>
<feature type="domain" description="CheC-like protein" evidence="3">
    <location>
        <begin position="106"/>
        <end position="141"/>
    </location>
</feature>
<organism evidence="4 5">
    <name type="scientific">Symbiobacterium thermophilum</name>
    <dbReference type="NCBI Taxonomy" id="2734"/>
    <lineage>
        <taxon>Bacteria</taxon>
        <taxon>Bacillati</taxon>
        <taxon>Bacillota</taxon>
        <taxon>Clostridia</taxon>
        <taxon>Eubacteriales</taxon>
        <taxon>Symbiobacteriaceae</taxon>
        <taxon>Symbiobacterium</taxon>
    </lineage>
</organism>
<dbReference type="GO" id="GO:0006935">
    <property type="term" value="P:chemotaxis"/>
    <property type="evidence" value="ECO:0007669"/>
    <property type="project" value="UniProtKB-KW"/>
</dbReference>
<dbReference type="Proteomes" id="UP000194267">
    <property type="component" value="Unassembled WGS sequence"/>
</dbReference>
<name>A0A1Y2T441_SYMTR</name>
<dbReference type="InterPro" id="IPR007597">
    <property type="entry name" value="CheC"/>
</dbReference>
<evidence type="ECO:0000256" key="1">
    <source>
        <dbReference type="ARBA" id="ARBA00022500"/>
    </source>
</evidence>
<gene>
    <name evidence="4" type="ORF">A6D92_16455</name>
</gene>
<reference evidence="5" key="1">
    <citation type="submission" date="2016-04" db="EMBL/GenBank/DDBJ databases">
        <authorList>
            <person name="Antunes L.P."/>
            <person name="Martins L.F."/>
            <person name="Pereira R.V."/>
            <person name="Thomas A.M."/>
            <person name="Barbosa D."/>
            <person name="Nascimento L."/>
            <person name="Silva G.M."/>
            <person name="Condomitti G.W."/>
            <person name="Digiampietri L.A."/>
            <person name="Lombardi K.C."/>
            <person name="Ramos P.L."/>
            <person name="Quaggio R.B."/>
            <person name="Oliveira J.C."/>
            <person name="Pascon R.C."/>
            <person name="Cruz J.B."/>
            <person name="Silva A.M."/>
            <person name="Setubal J.C."/>
        </authorList>
    </citation>
    <scope>NUCLEOTIDE SEQUENCE [LARGE SCALE GENOMIC DNA]</scope>
</reference>
<sequence>MKLQPSQWTALEQMVTQALAESSRSLSQMTTGEIRLDAPQLSFVPLRELPGVAGGPDHVVTAVYVGIEGELQGHVILLFQPKEARALVDLLLGHPAGTCRELDELGRSALAEVGNICGSAFMSAIADRSGLEVKPTPPVLLEDMAGAILQTVATDLLLTGDEALVIATGFNGAVPGHFLLMPNTESMARLITTLEAIR</sequence>
<evidence type="ECO:0000313" key="4">
    <source>
        <dbReference type="EMBL" id="OTA40504.1"/>
    </source>
</evidence>
<proteinExistence type="predicted"/>
<protein>
    <recommendedName>
        <fullName evidence="3">CheC-like protein domain-containing protein</fullName>
    </recommendedName>
</protein>
<evidence type="ECO:0000313" key="5">
    <source>
        <dbReference type="Proteomes" id="UP000194267"/>
    </source>
</evidence>
<dbReference type="InterPro" id="IPR028976">
    <property type="entry name" value="CheC-like_sf"/>
</dbReference>
<accession>A0A1Y2T441</accession>
<dbReference type="RefSeq" id="WP_375221253.1">
    <property type="nucleotide sequence ID" value="NZ_JACSIR010000047.1"/>
</dbReference>
<dbReference type="GO" id="GO:0016787">
    <property type="term" value="F:hydrolase activity"/>
    <property type="evidence" value="ECO:0007669"/>
    <property type="project" value="UniProtKB-KW"/>
</dbReference>
<dbReference type="PANTHER" id="PTHR43693:SF1">
    <property type="entry name" value="PROTEIN PHOSPHATASE CHEZ"/>
    <property type="match status" value="1"/>
</dbReference>
<evidence type="ECO:0000259" key="3">
    <source>
        <dbReference type="Pfam" id="PF04509"/>
    </source>
</evidence>
<evidence type="ECO:0000256" key="2">
    <source>
        <dbReference type="ARBA" id="ARBA00022801"/>
    </source>
</evidence>
<keyword evidence="1" id="KW-0145">Chemotaxis</keyword>
<keyword evidence="2" id="KW-0378">Hydrolase</keyword>
<comment type="caution">
    <text evidence="4">The sequence shown here is derived from an EMBL/GenBank/DDBJ whole genome shotgun (WGS) entry which is preliminary data.</text>
</comment>